<keyword evidence="5" id="KW-1185">Reference proteome</keyword>
<dbReference type="InterPro" id="IPR001867">
    <property type="entry name" value="OmpR/PhoB-type_DNA-bd"/>
</dbReference>
<dbReference type="InterPro" id="IPR016032">
    <property type="entry name" value="Sig_transdc_resp-reg_C-effctor"/>
</dbReference>
<dbReference type="GO" id="GO:0000160">
    <property type="term" value="P:phosphorelay signal transduction system"/>
    <property type="evidence" value="ECO:0007669"/>
    <property type="project" value="InterPro"/>
</dbReference>
<name>A0A6A7N4K4_9BURK</name>
<evidence type="ECO:0000313" key="5">
    <source>
        <dbReference type="Proteomes" id="UP000440498"/>
    </source>
</evidence>
<dbReference type="SUPFAM" id="SSF46894">
    <property type="entry name" value="C-terminal effector domain of the bipartite response regulators"/>
    <property type="match status" value="1"/>
</dbReference>
<gene>
    <name evidence="4" type="ORF">GEV02_17585</name>
</gene>
<protein>
    <recommendedName>
        <fullName evidence="3">OmpR/PhoB-type domain-containing protein</fullName>
    </recommendedName>
</protein>
<sequence length="170" mass="19382">MINLVLFRVNLVDHELTKLFSNAGYHVTEVSSAASCSQYLLDDDGAVQEPAELQKLQRLLADLERPVETGWCLSMRSQSLQAPNGVNVALTSLEFTFIKLFALHEVGEPVSRKRIVQEFGENYLNYDQNRLDTLVTRLRKKVEHEAQQVLPLHTVRVRGFSFNDVLVIDR</sequence>
<dbReference type="EMBL" id="WHUG01000006">
    <property type="protein sequence ID" value="MQA39965.1"/>
    <property type="molecule type" value="Genomic_DNA"/>
</dbReference>
<feature type="domain" description="OmpR/PhoB-type" evidence="3">
    <location>
        <begin position="63"/>
        <end position="164"/>
    </location>
</feature>
<keyword evidence="1 2" id="KW-0238">DNA-binding</keyword>
<feature type="DNA-binding region" description="OmpR/PhoB-type" evidence="2">
    <location>
        <begin position="63"/>
        <end position="164"/>
    </location>
</feature>
<dbReference type="InterPro" id="IPR036388">
    <property type="entry name" value="WH-like_DNA-bd_sf"/>
</dbReference>
<dbReference type="AlphaFoldDB" id="A0A6A7N4K4"/>
<dbReference type="Pfam" id="PF00486">
    <property type="entry name" value="Trans_reg_C"/>
    <property type="match status" value="1"/>
</dbReference>
<evidence type="ECO:0000256" key="2">
    <source>
        <dbReference type="PROSITE-ProRule" id="PRU01091"/>
    </source>
</evidence>
<evidence type="ECO:0000259" key="3">
    <source>
        <dbReference type="PROSITE" id="PS51755"/>
    </source>
</evidence>
<proteinExistence type="predicted"/>
<accession>A0A6A7N4K4</accession>
<dbReference type="Gene3D" id="1.10.10.10">
    <property type="entry name" value="Winged helix-like DNA-binding domain superfamily/Winged helix DNA-binding domain"/>
    <property type="match status" value="1"/>
</dbReference>
<dbReference type="SMART" id="SM00862">
    <property type="entry name" value="Trans_reg_C"/>
    <property type="match status" value="1"/>
</dbReference>
<reference evidence="4 5" key="1">
    <citation type="submission" date="2019-10" db="EMBL/GenBank/DDBJ databases">
        <title>Two novel species isolated from a subtropical stream in China.</title>
        <authorList>
            <person name="Lu H."/>
        </authorList>
    </citation>
    <scope>NUCLEOTIDE SEQUENCE [LARGE SCALE GENOMIC DNA]</scope>
    <source>
        <strain evidence="4 5">FT29W</strain>
    </source>
</reference>
<comment type="caution">
    <text evidence="4">The sequence shown here is derived from an EMBL/GenBank/DDBJ whole genome shotgun (WGS) entry which is preliminary data.</text>
</comment>
<evidence type="ECO:0000313" key="4">
    <source>
        <dbReference type="EMBL" id="MQA39965.1"/>
    </source>
</evidence>
<dbReference type="GO" id="GO:0006355">
    <property type="term" value="P:regulation of DNA-templated transcription"/>
    <property type="evidence" value="ECO:0007669"/>
    <property type="project" value="InterPro"/>
</dbReference>
<dbReference type="GO" id="GO:0003677">
    <property type="term" value="F:DNA binding"/>
    <property type="evidence" value="ECO:0007669"/>
    <property type="project" value="UniProtKB-UniRule"/>
</dbReference>
<dbReference type="Proteomes" id="UP000440498">
    <property type="component" value="Unassembled WGS sequence"/>
</dbReference>
<organism evidence="4 5">
    <name type="scientific">Rugamonas aquatica</name>
    <dbReference type="NCBI Taxonomy" id="2743357"/>
    <lineage>
        <taxon>Bacteria</taxon>
        <taxon>Pseudomonadati</taxon>
        <taxon>Pseudomonadota</taxon>
        <taxon>Betaproteobacteria</taxon>
        <taxon>Burkholderiales</taxon>
        <taxon>Oxalobacteraceae</taxon>
        <taxon>Telluria group</taxon>
        <taxon>Rugamonas</taxon>
    </lineage>
</organism>
<evidence type="ECO:0000256" key="1">
    <source>
        <dbReference type="ARBA" id="ARBA00023125"/>
    </source>
</evidence>
<dbReference type="PROSITE" id="PS51755">
    <property type="entry name" value="OMPR_PHOB"/>
    <property type="match status" value="1"/>
</dbReference>